<evidence type="ECO:0000313" key="3">
    <source>
        <dbReference type="EMBL" id="MDY0882225.1"/>
    </source>
</evidence>
<dbReference type="EMBL" id="JAXCLW010000001">
    <property type="protein sequence ID" value="MDY0882225.1"/>
    <property type="molecule type" value="Genomic_DNA"/>
</dbReference>
<sequence length="206" mass="22453">MQLSITTPRPLLARLLCLVRLVSLPLLAAACSSPPPAPQLPPLTYNALPPIRLDVAQVQIDQSYQAPGTAPHIDHLFPQIPAQVAAQWARDRLQAAGQSGQAVYTVTDASATDTVLPRPQSFSAMLTDEQSNRYDLNIAVRLQVTSGDGTRHGAVQVSANRSQTVSEKTTPEQREVVWYQLTQQTMNDLNVKLERDIGAHLAGFLQ</sequence>
<keyword evidence="2" id="KW-0732">Signal</keyword>
<gene>
    <name evidence="3" type="ORF">SMD27_05180</name>
</gene>
<evidence type="ECO:0000313" key="4">
    <source>
        <dbReference type="Proteomes" id="UP001279642"/>
    </source>
</evidence>
<reference evidence="3 4" key="1">
    <citation type="journal article" date="2016" name="Antonie Van Leeuwenhoek">
        <title>Dongia soli sp. nov., isolated from soil from Dokdo, Korea.</title>
        <authorList>
            <person name="Kim D.U."/>
            <person name="Lee H."/>
            <person name="Kim H."/>
            <person name="Kim S.G."/>
            <person name="Ka J.O."/>
        </authorList>
    </citation>
    <scope>NUCLEOTIDE SEQUENCE [LARGE SCALE GENOMIC DNA]</scope>
    <source>
        <strain evidence="3 4">D78</strain>
    </source>
</reference>
<evidence type="ECO:0008006" key="5">
    <source>
        <dbReference type="Google" id="ProtNLM"/>
    </source>
</evidence>
<evidence type="ECO:0000256" key="1">
    <source>
        <dbReference type="SAM" id="MobiDB-lite"/>
    </source>
</evidence>
<dbReference type="Proteomes" id="UP001279642">
    <property type="component" value="Unassembled WGS sequence"/>
</dbReference>
<dbReference type="RefSeq" id="WP_320507251.1">
    <property type="nucleotide sequence ID" value="NZ_JAXCLW010000001.1"/>
</dbReference>
<protein>
    <recommendedName>
        <fullName evidence="5">Lipoprotein</fullName>
    </recommendedName>
</protein>
<name>A0ABU5E7G1_9PROT</name>
<feature type="chain" id="PRO_5045804694" description="Lipoprotein" evidence="2">
    <location>
        <begin position="29"/>
        <end position="206"/>
    </location>
</feature>
<accession>A0ABU5E7G1</accession>
<organism evidence="3 4">
    <name type="scientific">Dongia soli</name>
    <dbReference type="NCBI Taxonomy" id="600628"/>
    <lineage>
        <taxon>Bacteria</taxon>
        <taxon>Pseudomonadati</taxon>
        <taxon>Pseudomonadota</taxon>
        <taxon>Alphaproteobacteria</taxon>
        <taxon>Rhodospirillales</taxon>
        <taxon>Dongiaceae</taxon>
        <taxon>Dongia</taxon>
    </lineage>
</organism>
<feature type="signal peptide" evidence="2">
    <location>
        <begin position="1"/>
        <end position="28"/>
    </location>
</feature>
<evidence type="ECO:0000256" key="2">
    <source>
        <dbReference type="SAM" id="SignalP"/>
    </source>
</evidence>
<feature type="compositionally biased region" description="Polar residues" evidence="1">
    <location>
        <begin position="157"/>
        <end position="168"/>
    </location>
</feature>
<comment type="caution">
    <text evidence="3">The sequence shown here is derived from an EMBL/GenBank/DDBJ whole genome shotgun (WGS) entry which is preliminary data.</text>
</comment>
<proteinExistence type="predicted"/>
<keyword evidence="4" id="KW-1185">Reference proteome</keyword>
<feature type="region of interest" description="Disordered" evidence="1">
    <location>
        <begin position="150"/>
        <end position="169"/>
    </location>
</feature>